<accession>A0AAE0P9W0</accession>
<sequence>MRMGLFPTDPPSQPPLHPSLLVHTFSVGIPLIISSASLYCSSLTVTSSRLVALICSPLAIHCSYPATAFFGFFRIYRKTDSLGWLWLERQ</sequence>
<proteinExistence type="predicted"/>
<dbReference type="EMBL" id="JAUTDP010000010">
    <property type="protein sequence ID" value="KAK3395943.1"/>
    <property type="molecule type" value="Genomic_DNA"/>
</dbReference>
<protein>
    <submittedName>
        <fullName evidence="2">Uncharacterized protein</fullName>
    </submittedName>
</protein>
<keyword evidence="1" id="KW-0472">Membrane</keyword>
<feature type="transmembrane region" description="Helical" evidence="1">
    <location>
        <begin position="51"/>
        <end position="76"/>
    </location>
</feature>
<feature type="transmembrane region" description="Helical" evidence="1">
    <location>
        <begin position="20"/>
        <end position="39"/>
    </location>
</feature>
<keyword evidence="1" id="KW-1133">Transmembrane helix</keyword>
<keyword evidence="3" id="KW-1185">Reference proteome</keyword>
<gene>
    <name evidence="2" type="ORF">B0T20DRAFT_49062</name>
</gene>
<reference evidence="2" key="2">
    <citation type="submission" date="2023-07" db="EMBL/GenBank/DDBJ databases">
        <authorList>
            <consortium name="Lawrence Berkeley National Laboratory"/>
            <person name="Haridas S."/>
            <person name="Hensen N."/>
            <person name="Bonometti L."/>
            <person name="Westerberg I."/>
            <person name="Brannstrom I.O."/>
            <person name="Guillou S."/>
            <person name="Cros-Aarteil S."/>
            <person name="Calhoun S."/>
            <person name="Kuo A."/>
            <person name="Mondo S."/>
            <person name="Pangilinan J."/>
            <person name="Riley R."/>
            <person name="LaButti K."/>
            <person name="Andreopoulos B."/>
            <person name="Lipzen A."/>
            <person name="Chen C."/>
            <person name="Yanf M."/>
            <person name="Daum C."/>
            <person name="Ng V."/>
            <person name="Clum A."/>
            <person name="Steindorff A."/>
            <person name="Ohm R."/>
            <person name="Martin F."/>
            <person name="Silar P."/>
            <person name="Natvig D."/>
            <person name="Lalanne C."/>
            <person name="Gautier V."/>
            <person name="Ament-velasquez S.L."/>
            <person name="Kruys A."/>
            <person name="Hutchinson M.I."/>
            <person name="Powell A.J."/>
            <person name="Barry K."/>
            <person name="Miller A.N."/>
            <person name="Grigoriev I.V."/>
            <person name="Debuchy R."/>
            <person name="Gladieux P."/>
            <person name="Thoren M.H."/>
            <person name="Johannesson H."/>
        </authorList>
    </citation>
    <scope>NUCLEOTIDE SEQUENCE</scope>
    <source>
        <strain evidence="2">FGSC 1904</strain>
    </source>
</reference>
<dbReference type="Proteomes" id="UP001281003">
    <property type="component" value="Unassembled WGS sequence"/>
</dbReference>
<evidence type="ECO:0000313" key="2">
    <source>
        <dbReference type="EMBL" id="KAK3395943.1"/>
    </source>
</evidence>
<dbReference type="AlphaFoldDB" id="A0AAE0P9W0"/>
<name>A0AAE0P9W0_SORBR</name>
<evidence type="ECO:0000313" key="3">
    <source>
        <dbReference type="Proteomes" id="UP001281003"/>
    </source>
</evidence>
<reference evidence="2" key="1">
    <citation type="journal article" date="2023" name="Mol. Phylogenet. Evol.">
        <title>Genome-scale phylogeny and comparative genomics of the fungal order Sordariales.</title>
        <authorList>
            <person name="Hensen N."/>
            <person name="Bonometti L."/>
            <person name="Westerberg I."/>
            <person name="Brannstrom I.O."/>
            <person name="Guillou S."/>
            <person name="Cros-Aarteil S."/>
            <person name="Calhoun S."/>
            <person name="Haridas S."/>
            <person name="Kuo A."/>
            <person name="Mondo S."/>
            <person name="Pangilinan J."/>
            <person name="Riley R."/>
            <person name="LaButti K."/>
            <person name="Andreopoulos B."/>
            <person name="Lipzen A."/>
            <person name="Chen C."/>
            <person name="Yan M."/>
            <person name="Daum C."/>
            <person name="Ng V."/>
            <person name="Clum A."/>
            <person name="Steindorff A."/>
            <person name="Ohm R.A."/>
            <person name="Martin F."/>
            <person name="Silar P."/>
            <person name="Natvig D.O."/>
            <person name="Lalanne C."/>
            <person name="Gautier V."/>
            <person name="Ament-Velasquez S.L."/>
            <person name="Kruys A."/>
            <person name="Hutchinson M.I."/>
            <person name="Powell A.J."/>
            <person name="Barry K."/>
            <person name="Miller A.N."/>
            <person name="Grigoriev I.V."/>
            <person name="Debuchy R."/>
            <person name="Gladieux P."/>
            <person name="Hiltunen Thoren M."/>
            <person name="Johannesson H."/>
        </authorList>
    </citation>
    <scope>NUCLEOTIDE SEQUENCE</scope>
    <source>
        <strain evidence="2">FGSC 1904</strain>
    </source>
</reference>
<comment type="caution">
    <text evidence="2">The sequence shown here is derived from an EMBL/GenBank/DDBJ whole genome shotgun (WGS) entry which is preliminary data.</text>
</comment>
<keyword evidence="1" id="KW-0812">Transmembrane</keyword>
<evidence type="ECO:0000256" key="1">
    <source>
        <dbReference type="SAM" id="Phobius"/>
    </source>
</evidence>
<organism evidence="2 3">
    <name type="scientific">Sordaria brevicollis</name>
    <dbReference type="NCBI Taxonomy" id="83679"/>
    <lineage>
        <taxon>Eukaryota</taxon>
        <taxon>Fungi</taxon>
        <taxon>Dikarya</taxon>
        <taxon>Ascomycota</taxon>
        <taxon>Pezizomycotina</taxon>
        <taxon>Sordariomycetes</taxon>
        <taxon>Sordariomycetidae</taxon>
        <taxon>Sordariales</taxon>
        <taxon>Sordariaceae</taxon>
        <taxon>Sordaria</taxon>
    </lineage>
</organism>